<feature type="domain" description="Acyl-CoA thioester hydrolase/bile acid-CoA amino acid N-acetyltransferase" evidence="3">
    <location>
        <begin position="21"/>
        <end position="151"/>
    </location>
</feature>
<evidence type="ECO:0000313" key="5">
    <source>
        <dbReference type="EMBL" id="KAG5273344.1"/>
    </source>
</evidence>
<keyword evidence="6" id="KW-1185">Reference proteome</keyword>
<dbReference type="FunFam" id="3.40.50.1820:FF:000024">
    <property type="entry name" value="acyl-coenzyme A thioesterase 4"/>
    <property type="match status" value="1"/>
</dbReference>
<accession>A0AAV6GE48</accession>
<reference evidence="5" key="1">
    <citation type="submission" date="2020-10" db="EMBL/GenBank/DDBJ databases">
        <title>Chromosome-scale genome assembly of the Allis shad, Alosa alosa.</title>
        <authorList>
            <person name="Margot Z."/>
            <person name="Christophe K."/>
            <person name="Cabau C."/>
            <person name="Louis A."/>
            <person name="Berthelot C."/>
            <person name="Parey E."/>
            <person name="Roest Crollius H."/>
            <person name="Montfort J."/>
            <person name="Robinson-Rechavi M."/>
            <person name="Bucao C."/>
            <person name="Bouchez O."/>
            <person name="Gislard M."/>
            <person name="Lluch J."/>
            <person name="Milhes M."/>
            <person name="Lampietro C."/>
            <person name="Lopez Roques C."/>
            <person name="Donnadieu C."/>
            <person name="Braasch I."/>
            <person name="Desvignes T."/>
            <person name="Postlethwait J."/>
            <person name="Bobe J."/>
            <person name="Guiguen Y."/>
        </authorList>
    </citation>
    <scope>NUCLEOTIDE SEQUENCE</scope>
    <source>
        <strain evidence="5">M-15738</strain>
        <tissue evidence="5">Blood</tissue>
    </source>
</reference>
<dbReference type="SUPFAM" id="SSF53474">
    <property type="entry name" value="alpha/beta-Hydrolases"/>
    <property type="match status" value="1"/>
</dbReference>
<dbReference type="InterPro" id="IPR016662">
    <property type="entry name" value="Acyl-CoA_thioEstase_long-chain"/>
</dbReference>
<dbReference type="EMBL" id="JADWDJ010000011">
    <property type="protein sequence ID" value="KAG5273344.1"/>
    <property type="molecule type" value="Genomic_DNA"/>
</dbReference>
<proteinExistence type="inferred from homology"/>
<sequence length="427" mass="46872">MSGKEPCPVIFVRPCRSSVDDNCVVLVQHLPPGLAVTIHALIHSEDDDFWEAFGHYISDDRGSVNVAKNASIGGSYDGVEPMGLLWSMKPIPGSRPGLRFRKKDVHTPLVVHLSVYRDHMHEGFKDTKALACAVAERWYMAPGVQKVCITENGISGTLFLPPGPGPFPGLLDLWGGGGGLVEYRSALLASHGYVSLALDYLTPKTSDTQHVGNDYFEAAYSLLQEHPQVCANRIAMLGLSFGTSVALGMAVYSPVIKPKCLVCVSGSHVMPVNGSLSDVFAEIKKNVRNTRYDEENRVIWRDLLLPIPDDPSKKVDVGRIQCPVLLLVGEDDQNWPALESAEDMKQMMERAGNSHLLTVASYPGTGHLIEPPYSPHVRSSNFMVAQSRTKVVVVWGGQTVPHSKAQEDAWQKTLAFLEEHLYGTTYR</sequence>
<dbReference type="PANTHER" id="PTHR10824">
    <property type="entry name" value="ACYL-COENZYME A THIOESTERASE-RELATED"/>
    <property type="match status" value="1"/>
</dbReference>
<dbReference type="Gene3D" id="2.60.40.2240">
    <property type="entry name" value="Acyl-CoA thioester hydrolase/BAAT N-terminal domain"/>
    <property type="match status" value="1"/>
</dbReference>
<dbReference type="Gene3D" id="3.40.50.1820">
    <property type="entry name" value="alpha/beta hydrolase"/>
    <property type="match status" value="1"/>
</dbReference>
<protein>
    <submittedName>
        <fullName evidence="5">Uncharacterized protein</fullName>
    </submittedName>
</protein>
<dbReference type="PANTHER" id="PTHR10824:SF36">
    <property type="entry name" value="ACYL-COA THIOESTERASE 17-RELATED"/>
    <property type="match status" value="1"/>
</dbReference>
<dbReference type="GO" id="GO:0047617">
    <property type="term" value="F:fatty acyl-CoA hydrolase activity"/>
    <property type="evidence" value="ECO:0007669"/>
    <property type="project" value="TreeGrafter"/>
</dbReference>
<dbReference type="InterPro" id="IPR042490">
    <property type="entry name" value="Thio_Ohase/BAAT_N"/>
</dbReference>
<dbReference type="Proteomes" id="UP000823561">
    <property type="component" value="Chromosome 11"/>
</dbReference>
<dbReference type="FunFam" id="2.60.40.2240:FF:000002">
    <property type="entry name" value="Acyl-CoA thioesterase 18"/>
    <property type="match status" value="1"/>
</dbReference>
<feature type="active site" description="Charge relay system" evidence="2">
    <location>
        <position position="332"/>
    </location>
</feature>
<comment type="caution">
    <text evidence="5">The sequence shown here is derived from an EMBL/GenBank/DDBJ whole genome shotgun (WGS) entry which is preliminary data.</text>
</comment>
<evidence type="ECO:0000259" key="4">
    <source>
        <dbReference type="Pfam" id="PF08840"/>
    </source>
</evidence>
<evidence type="ECO:0000259" key="3">
    <source>
        <dbReference type="Pfam" id="PF04775"/>
    </source>
</evidence>
<dbReference type="GO" id="GO:0006631">
    <property type="term" value="P:fatty acid metabolic process"/>
    <property type="evidence" value="ECO:0007669"/>
    <property type="project" value="TreeGrafter"/>
</dbReference>
<dbReference type="InterPro" id="IPR029058">
    <property type="entry name" value="AB_hydrolase_fold"/>
</dbReference>
<dbReference type="Pfam" id="PF08840">
    <property type="entry name" value="BAAT_C"/>
    <property type="match status" value="1"/>
</dbReference>
<comment type="similarity">
    <text evidence="1">Belongs to the C/M/P thioester hydrolase family.</text>
</comment>
<organism evidence="5 6">
    <name type="scientific">Alosa alosa</name>
    <name type="common">allis shad</name>
    <dbReference type="NCBI Taxonomy" id="278164"/>
    <lineage>
        <taxon>Eukaryota</taxon>
        <taxon>Metazoa</taxon>
        <taxon>Chordata</taxon>
        <taxon>Craniata</taxon>
        <taxon>Vertebrata</taxon>
        <taxon>Euteleostomi</taxon>
        <taxon>Actinopterygii</taxon>
        <taxon>Neopterygii</taxon>
        <taxon>Teleostei</taxon>
        <taxon>Clupei</taxon>
        <taxon>Clupeiformes</taxon>
        <taxon>Clupeoidei</taxon>
        <taxon>Clupeidae</taxon>
        <taxon>Alosa</taxon>
    </lineage>
</organism>
<dbReference type="InterPro" id="IPR014940">
    <property type="entry name" value="BAAT_C"/>
</dbReference>
<dbReference type="GO" id="GO:0006637">
    <property type="term" value="P:acyl-CoA metabolic process"/>
    <property type="evidence" value="ECO:0007669"/>
    <property type="project" value="InterPro"/>
</dbReference>
<name>A0AAV6GE48_9TELE</name>
<evidence type="ECO:0000256" key="1">
    <source>
        <dbReference type="ARBA" id="ARBA00006538"/>
    </source>
</evidence>
<feature type="active site" description="Charge relay system" evidence="2">
    <location>
        <position position="367"/>
    </location>
</feature>
<evidence type="ECO:0000256" key="2">
    <source>
        <dbReference type="PIRSR" id="PIRSR016521-1"/>
    </source>
</evidence>
<gene>
    <name evidence="5" type="ORF">AALO_G00150330</name>
</gene>
<feature type="active site" description="Charge relay system" evidence="2">
    <location>
        <position position="240"/>
    </location>
</feature>
<feature type="domain" description="BAAT/Acyl-CoA thioester hydrolase C-terminal" evidence="4">
    <location>
        <begin position="214"/>
        <end position="422"/>
    </location>
</feature>
<dbReference type="InterPro" id="IPR006862">
    <property type="entry name" value="Thio_Ohase/aa_AcTrfase"/>
</dbReference>
<dbReference type="Pfam" id="PF04775">
    <property type="entry name" value="Bile_Hydr_Trans"/>
    <property type="match status" value="1"/>
</dbReference>
<dbReference type="PIRSF" id="PIRSF016521">
    <property type="entry name" value="Acyl-CoA_hydro"/>
    <property type="match status" value="1"/>
</dbReference>
<evidence type="ECO:0000313" key="6">
    <source>
        <dbReference type="Proteomes" id="UP000823561"/>
    </source>
</evidence>
<dbReference type="AlphaFoldDB" id="A0AAV6GE48"/>